<feature type="transmembrane region" description="Helical" evidence="7">
    <location>
        <begin position="161"/>
        <end position="179"/>
    </location>
</feature>
<dbReference type="PANTHER" id="PTHR36838">
    <property type="entry name" value="AUXIN EFFLUX CARRIER FAMILY PROTEIN"/>
    <property type="match status" value="1"/>
</dbReference>
<protein>
    <submittedName>
        <fullName evidence="8">AEC family transporter</fullName>
    </submittedName>
</protein>
<feature type="transmembrane region" description="Helical" evidence="7">
    <location>
        <begin position="224"/>
        <end position="249"/>
    </location>
</feature>
<evidence type="ECO:0000313" key="9">
    <source>
        <dbReference type="Proteomes" id="UP001206924"/>
    </source>
</evidence>
<keyword evidence="3" id="KW-1003">Cell membrane</keyword>
<keyword evidence="9" id="KW-1185">Reference proteome</keyword>
<reference evidence="8 9" key="1">
    <citation type="submission" date="2022-07" db="EMBL/GenBank/DDBJ databases">
        <title>Novel species in genus Arthrobacter.</title>
        <authorList>
            <person name="Liu Y."/>
        </authorList>
    </citation>
    <scope>NUCLEOTIDE SEQUENCE [LARGE SCALE GENOMIC DNA]</scope>
    <source>
        <strain evidence="9">zg-Y859</strain>
    </source>
</reference>
<keyword evidence="6 7" id="KW-0472">Membrane</keyword>
<evidence type="ECO:0000256" key="1">
    <source>
        <dbReference type="ARBA" id="ARBA00004141"/>
    </source>
</evidence>
<keyword evidence="2" id="KW-0813">Transport</keyword>
<evidence type="ECO:0000256" key="5">
    <source>
        <dbReference type="ARBA" id="ARBA00022989"/>
    </source>
</evidence>
<evidence type="ECO:0000256" key="4">
    <source>
        <dbReference type="ARBA" id="ARBA00022692"/>
    </source>
</evidence>
<dbReference type="InterPro" id="IPR004776">
    <property type="entry name" value="Mem_transp_PIN-like"/>
</dbReference>
<feature type="transmembrane region" description="Helical" evidence="7">
    <location>
        <begin position="255"/>
        <end position="276"/>
    </location>
</feature>
<proteinExistence type="predicted"/>
<evidence type="ECO:0000256" key="7">
    <source>
        <dbReference type="SAM" id="Phobius"/>
    </source>
</evidence>
<feature type="transmembrane region" description="Helical" evidence="7">
    <location>
        <begin position="38"/>
        <end position="55"/>
    </location>
</feature>
<comment type="subcellular location">
    <subcellularLocation>
        <location evidence="1">Membrane</location>
        <topology evidence="1">Multi-pass membrane protein</topology>
    </subcellularLocation>
</comment>
<keyword evidence="5 7" id="KW-1133">Transmembrane helix</keyword>
<gene>
    <name evidence="8" type="ORF">NNX28_03500</name>
</gene>
<dbReference type="PANTHER" id="PTHR36838:SF1">
    <property type="entry name" value="SLR1864 PROTEIN"/>
    <property type="match status" value="1"/>
</dbReference>
<feature type="transmembrane region" description="Helical" evidence="7">
    <location>
        <begin position="288"/>
        <end position="307"/>
    </location>
</feature>
<evidence type="ECO:0000256" key="6">
    <source>
        <dbReference type="ARBA" id="ARBA00023136"/>
    </source>
</evidence>
<organism evidence="8 9">
    <name type="scientific">Arthrobacter jinronghuae</name>
    <dbReference type="NCBI Taxonomy" id="2964609"/>
    <lineage>
        <taxon>Bacteria</taxon>
        <taxon>Bacillati</taxon>
        <taxon>Actinomycetota</taxon>
        <taxon>Actinomycetes</taxon>
        <taxon>Micrococcales</taxon>
        <taxon>Micrococcaceae</taxon>
        <taxon>Arthrobacter</taxon>
    </lineage>
</organism>
<feature type="transmembrane region" description="Helical" evidence="7">
    <location>
        <begin position="6"/>
        <end position="26"/>
    </location>
</feature>
<evidence type="ECO:0000256" key="2">
    <source>
        <dbReference type="ARBA" id="ARBA00022448"/>
    </source>
</evidence>
<feature type="transmembrane region" description="Helical" evidence="7">
    <location>
        <begin position="94"/>
        <end position="118"/>
    </location>
</feature>
<name>A0ABT1NMN5_9MICC</name>
<evidence type="ECO:0000256" key="3">
    <source>
        <dbReference type="ARBA" id="ARBA00022475"/>
    </source>
</evidence>
<feature type="transmembrane region" description="Helical" evidence="7">
    <location>
        <begin position="191"/>
        <end position="212"/>
    </location>
</feature>
<comment type="caution">
    <text evidence="8">The sequence shown here is derived from an EMBL/GenBank/DDBJ whole genome shotgun (WGS) entry which is preliminary data.</text>
</comment>
<dbReference type="EMBL" id="JANFLP010000003">
    <property type="protein sequence ID" value="MCQ1948995.1"/>
    <property type="molecule type" value="Genomic_DNA"/>
</dbReference>
<feature type="transmembrane region" description="Helical" evidence="7">
    <location>
        <begin position="124"/>
        <end position="141"/>
    </location>
</feature>
<feature type="transmembrane region" description="Helical" evidence="7">
    <location>
        <begin position="61"/>
        <end position="82"/>
    </location>
</feature>
<evidence type="ECO:0000313" key="8">
    <source>
        <dbReference type="EMBL" id="MCQ1948995.1"/>
    </source>
</evidence>
<dbReference type="Proteomes" id="UP001206924">
    <property type="component" value="Unassembled WGS sequence"/>
</dbReference>
<accession>A0ABT1NMN5</accession>
<dbReference type="RefSeq" id="WP_255796779.1">
    <property type="nucleotide sequence ID" value="NZ_CP104263.1"/>
</dbReference>
<dbReference type="Pfam" id="PF03547">
    <property type="entry name" value="Mem_trans"/>
    <property type="match status" value="1"/>
</dbReference>
<sequence>MLGVLTGFAVVWIIILTGYAIGRLGVLGENAQTVLSRLAFFVASPALLLITLSDADLPTVFSFPLLVAAASALATALLYVLVTRWWLRRPLPEMLISAMSSSLVNAANLGLPICVYVLGDAAYIAPVLIFQLAFFTPFFLMMMDSATSGRRTSVRVFAGQVVRNPIIVGSLIGLLLAATGTQLPEIIHEPVSLIGGAAVPAMLLAFGLSLVGSRPLTADGGRRADVVLASAFKLLVQPLLAFVLARFVLGMEGHLLFAVVVTAALPTAQNVFVAAARYEEGVLVAKDTVLLTTIASLPVLVLAAALLT</sequence>
<keyword evidence="4 7" id="KW-0812">Transmembrane</keyword>